<reference evidence="1 2" key="1">
    <citation type="submission" date="2015-09" db="EMBL/GenBank/DDBJ databases">
        <authorList>
            <person name="Xu Y."/>
            <person name="Nagy A."/>
            <person name="Liu N.T."/>
            <person name="Nou X."/>
        </authorList>
    </citation>
    <scope>NUCLEOTIDE SEQUENCE [LARGE SCALE GENOMIC DNA]</scope>
    <source>
        <strain evidence="1 2">FC1138</strain>
    </source>
</reference>
<protein>
    <submittedName>
        <fullName evidence="1">Uncharacterized protein</fullName>
    </submittedName>
</protein>
<evidence type="ECO:0000313" key="2">
    <source>
        <dbReference type="Proteomes" id="UP000077927"/>
    </source>
</evidence>
<gene>
    <name evidence="1" type="ORF">ACS15_4411</name>
</gene>
<name>A0AAC9BJI1_9RALS</name>
<proteinExistence type="predicted"/>
<dbReference type="KEGG" id="rin:ACS15_4411"/>
<accession>A0AAC9BJI1</accession>
<sequence>MIRVAFEDAFGRKLEQTSFVFAKALQDWSGEALHTREGARMPDVCQIPPTITTSSSGAVVETAD</sequence>
<evidence type="ECO:0000313" key="1">
    <source>
        <dbReference type="EMBL" id="ANH75293.1"/>
    </source>
</evidence>
<dbReference type="Proteomes" id="UP000077927">
    <property type="component" value="Chromosome 2"/>
</dbReference>
<dbReference type="AlphaFoldDB" id="A0AAC9BJI1"/>
<dbReference type="EMBL" id="CP012606">
    <property type="protein sequence ID" value="ANH75293.1"/>
    <property type="molecule type" value="Genomic_DNA"/>
</dbReference>
<organism evidence="1 2">
    <name type="scientific">Ralstonia insidiosa</name>
    <dbReference type="NCBI Taxonomy" id="190721"/>
    <lineage>
        <taxon>Bacteria</taxon>
        <taxon>Pseudomonadati</taxon>
        <taxon>Pseudomonadota</taxon>
        <taxon>Betaproteobacteria</taxon>
        <taxon>Burkholderiales</taxon>
        <taxon>Burkholderiaceae</taxon>
        <taxon>Ralstonia</taxon>
    </lineage>
</organism>